<dbReference type="SUPFAM" id="SSF52949">
    <property type="entry name" value="Macro domain-like"/>
    <property type="match status" value="1"/>
</dbReference>
<dbReference type="EMBL" id="OOIP01000007">
    <property type="protein sequence ID" value="SPO37596.1"/>
    <property type="molecule type" value="Genomic_DNA"/>
</dbReference>
<dbReference type="CDD" id="cd02908">
    <property type="entry name" value="Macro_OAADPr_deacetylase"/>
    <property type="match status" value="1"/>
</dbReference>
<keyword evidence="3" id="KW-1185">Reference proteome</keyword>
<protein>
    <submittedName>
        <fullName evidence="2">Related to LRP16 protein</fullName>
    </submittedName>
</protein>
<gene>
    <name evidence="2" type="ORF">PSFLO_03071</name>
</gene>
<accession>A0A5C3F0Y9</accession>
<evidence type="ECO:0000313" key="2">
    <source>
        <dbReference type="EMBL" id="SPO37596.1"/>
    </source>
</evidence>
<dbReference type="Proteomes" id="UP000323386">
    <property type="component" value="Unassembled WGS sequence"/>
</dbReference>
<dbReference type="PROSITE" id="PS51154">
    <property type="entry name" value="MACRO"/>
    <property type="match status" value="1"/>
</dbReference>
<evidence type="ECO:0000313" key="3">
    <source>
        <dbReference type="Proteomes" id="UP000323386"/>
    </source>
</evidence>
<reference evidence="2 3" key="1">
    <citation type="submission" date="2018-03" db="EMBL/GenBank/DDBJ databases">
        <authorList>
            <person name="Guldener U."/>
        </authorList>
    </citation>
    <scope>NUCLEOTIDE SEQUENCE [LARGE SCALE GENOMIC DNA]</scope>
    <source>
        <strain evidence="2 3">DAOM196992</strain>
    </source>
</reference>
<name>A0A5C3F0Y9_9BASI</name>
<feature type="domain" description="Macro" evidence="1">
    <location>
        <begin position="24"/>
        <end position="209"/>
    </location>
</feature>
<dbReference type="PANTHER" id="PTHR11106:SF27">
    <property type="entry name" value="MACRO DOMAIN-CONTAINING PROTEIN"/>
    <property type="match status" value="1"/>
</dbReference>
<dbReference type="NCBIfam" id="NF001664">
    <property type="entry name" value="PRK00431.1-6"/>
    <property type="match status" value="1"/>
</dbReference>
<dbReference type="SMART" id="SM00506">
    <property type="entry name" value="A1pp"/>
    <property type="match status" value="1"/>
</dbReference>
<evidence type="ECO:0000259" key="1">
    <source>
        <dbReference type="PROSITE" id="PS51154"/>
    </source>
</evidence>
<dbReference type="OrthoDB" id="6077599at2759"/>
<dbReference type="InterPro" id="IPR002589">
    <property type="entry name" value="Macro_dom"/>
</dbReference>
<dbReference type="AlphaFoldDB" id="A0A5C3F0Y9"/>
<organism evidence="2 3">
    <name type="scientific">Pseudozyma flocculosa</name>
    <dbReference type="NCBI Taxonomy" id="84751"/>
    <lineage>
        <taxon>Eukaryota</taxon>
        <taxon>Fungi</taxon>
        <taxon>Dikarya</taxon>
        <taxon>Basidiomycota</taxon>
        <taxon>Ustilaginomycotina</taxon>
        <taxon>Ustilaginomycetes</taxon>
        <taxon>Ustilaginales</taxon>
        <taxon>Ustilaginaceae</taxon>
        <taxon>Pseudozyma</taxon>
    </lineage>
</organism>
<dbReference type="Pfam" id="PF01661">
    <property type="entry name" value="Macro"/>
    <property type="match status" value="1"/>
</dbReference>
<dbReference type="Gene3D" id="3.40.220.10">
    <property type="entry name" value="Leucine Aminopeptidase, subunit E, domain 1"/>
    <property type="match status" value="1"/>
</dbReference>
<dbReference type="InterPro" id="IPR043472">
    <property type="entry name" value="Macro_dom-like"/>
</dbReference>
<dbReference type="PANTHER" id="PTHR11106">
    <property type="entry name" value="GANGLIOSIDE INDUCED DIFFERENTIATION ASSOCIATED PROTEIN 2-RELATED"/>
    <property type="match status" value="1"/>
</dbReference>
<proteinExistence type="predicted"/>
<sequence length="222" mass="23911">MRATAIQTLAAAYREGVVAPCAANELADHIWPFADKVAFHQGDITKRTVEVDAIVNAANNSLLGGGGVDGAIHRAAGPKLLEECRGLNGCETGQAKTTKGYDLPAKHVIHTVGPVYSASKSDESARLLRSAYRTSLDQAVRHGVKSIAFPSISTGVYGYPFESACIEALSEVGHFLDQKGQGDKIDKVIFCCFSQPDLTRYRQAATRVFPPEDMHSQFAEDE</sequence>